<accession>F0YL76</accession>
<dbReference type="PANTHER" id="PTHR35252:SF1">
    <property type="entry name" value="RETINITIS PIGMENTOSA 9 PROTEIN"/>
    <property type="match status" value="1"/>
</dbReference>
<dbReference type="RefSeq" id="XP_009041150.1">
    <property type="nucleotide sequence ID" value="XM_009042902.1"/>
</dbReference>
<sequence length="93" mass="10389">ERPPPAEARPEDAIPDRPENAAVRDFLAHAPSKGLWMPMGVEVKVMKCWRCKAYGHRTGDRECPLNATGNVVLDAERVAREDPMAALALKRQR</sequence>
<feature type="domain" description="Zinc knuckle" evidence="2">
    <location>
        <begin position="46"/>
        <end position="68"/>
    </location>
</feature>
<feature type="region of interest" description="Disordered" evidence="1">
    <location>
        <begin position="1"/>
        <end position="20"/>
    </location>
</feature>
<dbReference type="Proteomes" id="UP000002729">
    <property type="component" value="Unassembled WGS sequence"/>
</dbReference>
<dbReference type="AlphaFoldDB" id="F0YL76"/>
<feature type="non-terminal residue" evidence="3">
    <location>
        <position position="93"/>
    </location>
</feature>
<evidence type="ECO:0000313" key="3">
    <source>
        <dbReference type="EMBL" id="EGB04164.1"/>
    </source>
</evidence>
<dbReference type="eggNOG" id="KOG3794">
    <property type="taxonomic scope" value="Eukaryota"/>
</dbReference>
<dbReference type="OrthoDB" id="20809at2759"/>
<organism evidence="4">
    <name type="scientific">Aureococcus anophagefferens</name>
    <name type="common">Harmful bloom alga</name>
    <dbReference type="NCBI Taxonomy" id="44056"/>
    <lineage>
        <taxon>Eukaryota</taxon>
        <taxon>Sar</taxon>
        <taxon>Stramenopiles</taxon>
        <taxon>Ochrophyta</taxon>
        <taxon>Pelagophyceae</taxon>
        <taxon>Pelagomonadales</taxon>
        <taxon>Pelagomonadaceae</taxon>
        <taxon>Aureococcus</taxon>
    </lineage>
</organism>
<dbReference type="EMBL" id="GL833155">
    <property type="protein sequence ID" value="EGB04164.1"/>
    <property type="molecule type" value="Genomic_DNA"/>
</dbReference>
<protein>
    <recommendedName>
        <fullName evidence="2">Zinc knuckle domain-containing protein</fullName>
    </recommendedName>
</protein>
<dbReference type="PANTHER" id="PTHR35252">
    <property type="entry name" value="RETINITIS PIGMENTOSA 9 PROTEIN"/>
    <property type="match status" value="1"/>
</dbReference>
<evidence type="ECO:0000256" key="1">
    <source>
        <dbReference type="SAM" id="MobiDB-lite"/>
    </source>
</evidence>
<dbReference type="GO" id="GO:0008380">
    <property type="term" value="P:RNA splicing"/>
    <property type="evidence" value="ECO:0007669"/>
    <property type="project" value="InterPro"/>
</dbReference>
<feature type="non-terminal residue" evidence="3">
    <location>
        <position position="1"/>
    </location>
</feature>
<gene>
    <name evidence="3" type="ORF">AURANDRAFT_7956</name>
</gene>
<dbReference type="KEGG" id="aaf:AURANDRAFT_7956"/>
<keyword evidence="4" id="KW-1185">Reference proteome</keyword>
<dbReference type="InterPro" id="IPR034585">
    <property type="entry name" value="PAP-1"/>
</dbReference>
<dbReference type="InParanoid" id="F0YL76"/>
<dbReference type="InterPro" id="IPR041670">
    <property type="entry name" value="Znf-CCHC_6"/>
</dbReference>
<dbReference type="GeneID" id="20229163"/>
<feature type="compositionally biased region" description="Basic and acidic residues" evidence="1">
    <location>
        <begin position="1"/>
        <end position="19"/>
    </location>
</feature>
<name>F0YL76_AURAN</name>
<evidence type="ECO:0000259" key="2">
    <source>
        <dbReference type="Pfam" id="PF15288"/>
    </source>
</evidence>
<dbReference type="Pfam" id="PF15288">
    <property type="entry name" value="zf-CCHC_6"/>
    <property type="match status" value="1"/>
</dbReference>
<evidence type="ECO:0000313" key="4">
    <source>
        <dbReference type="Proteomes" id="UP000002729"/>
    </source>
</evidence>
<reference evidence="3 4" key="1">
    <citation type="journal article" date="2011" name="Proc. Natl. Acad. Sci. U.S.A.">
        <title>Niche of harmful alga Aureococcus anophagefferens revealed through ecogenomics.</title>
        <authorList>
            <person name="Gobler C.J."/>
            <person name="Berry D.L."/>
            <person name="Dyhrman S.T."/>
            <person name="Wilhelm S.W."/>
            <person name="Salamov A."/>
            <person name="Lobanov A.V."/>
            <person name="Zhang Y."/>
            <person name="Collier J.L."/>
            <person name="Wurch L.L."/>
            <person name="Kustka A.B."/>
            <person name="Dill B.D."/>
            <person name="Shah M."/>
            <person name="VerBerkmoes N.C."/>
            <person name="Kuo A."/>
            <person name="Terry A."/>
            <person name="Pangilinan J."/>
            <person name="Lindquist E.A."/>
            <person name="Lucas S."/>
            <person name="Paulsen I.T."/>
            <person name="Hattenrath-Lehmann T.K."/>
            <person name="Talmage S.C."/>
            <person name="Walker E.A."/>
            <person name="Koch F."/>
            <person name="Burson A.M."/>
            <person name="Marcoval M.A."/>
            <person name="Tang Y.Z."/>
            <person name="Lecleir G.R."/>
            <person name="Coyne K.J."/>
            <person name="Berg G.M."/>
            <person name="Bertrand E.M."/>
            <person name="Saito M.A."/>
            <person name="Gladyshev V.N."/>
            <person name="Grigoriev I.V."/>
        </authorList>
    </citation>
    <scope>NUCLEOTIDE SEQUENCE [LARGE SCALE GENOMIC DNA]</scope>
    <source>
        <strain evidence="4">CCMP 1984</strain>
    </source>
</reference>
<proteinExistence type="predicted"/>